<dbReference type="InterPro" id="IPR000719">
    <property type="entry name" value="Prot_kinase_dom"/>
</dbReference>
<dbReference type="Pfam" id="PF00069">
    <property type="entry name" value="Pkinase"/>
    <property type="match status" value="1"/>
</dbReference>
<evidence type="ECO:0000313" key="7">
    <source>
        <dbReference type="Proteomes" id="UP001239994"/>
    </source>
</evidence>
<dbReference type="Proteomes" id="UP001239994">
    <property type="component" value="Unassembled WGS sequence"/>
</dbReference>
<proteinExistence type="predicted"/>
<evidence type="ECO:0000256" key="1">
    <source>
        <dbReference type="ARBA" id="ARBA00022679"/>
    </source>
</evidence>
<dbReference type="SUPFAM" id="SSF56112">
    <property type="entry name" value="Protein kinase-like (PK-like)"/>
    <property type="match status" value="1"/>
</dbReference>
<keyword evidence="4" id="KW-0067">ATP-binding</keyword>
<dbReference type="InterPro" id="IPR011009">
    <property type="entry name" value="Kinase-like_dom_sf"/>
</dbReference>
<keyword evidence="1" id="KW-0808">Transferase</keyword>
<evidence type="ECO:0000256" key="2">
    <source>
        <dbReference type="ARBA" id="ARBA00022741"/>
    </source>
</evidence>
<dbReference type="EMBL" id="JAROKS010000015">
    <property type="protein sequence ID" value="KAK1796143.1"/>
    <property type="molecule type" value="Genomic_DNA"/>
</dbReference>
<evidence type="ECO:0000256" key="3">
    <source>
        <dbReference type="ARBA" id="ARBA00022777"/>
    </source>
</evidence>
<comment type="caution">
    <text evidence="6">The sequence shown here is derived from an EMBL/GenBank/DDBJ whole genome shotgun (WGS) entry which is preliminary data.</text>
</comment>
<keyword evidence="7" id="KW-1185">Reference proteome</keyword>
<dbReference type="GO" id="GO:0004674">
    <property type="term" value="F:protein serine/threonine kinase activity"/>
    <property type="evidence" value="ECO:0007669"/>
    <property type="project" value="InterPro"/>
</dbReference>
<keyword evidence="3" id="KW-0418">Kinase</keyword>
<name>A0AAD9DWV9_9TELE</name>
<dbReference type="GO" id="GO:0005524">
    <property type="term" value="F:ATP binding"/>
    <property type="evidence" value="ECO:0007669"/>
    <property type="project" value="UniProtKB-KW"/>
</dbReference>
<dbReference type="PANTHER" id="PTHR43289:SF14">
    <property type="entry name" value="LYMPHOKINE-ACTIVATED KILLER T-CELL-ORIGINATED PROTEIN KINASE"/>
    <property type="match status" value="1"/>
</dbReference>
<dbReference type="Gene3D" id="1.10.510.10">
    <property type="entry name" value="Transferase(Phosphotransferase) domain 1"/>
    <property type="match status" value="1"/>
</dbReference>
<evidence type="ECO:0000313" key="6">
    <source>
        <dbReference type="EMBL" id="KAK1796143.1"/>
    </source>
</evidence>
<dbReference type="InterPro" id="IPR008271">
    <property type="entry name" value="Ser/Thr_kinase_AS"/>
</dbReference>
<gene>
    <name evidence="6" type="ORF">P4O66_009226</name>
</gene>
<dbReference type="InterPro" id="IPR041989">
    <property type="entry name" value="PKc_TOPK"/>
</dbReference>
<accession>A0AAD9DWV9</accession>
<dbReference type="CDD" id="cd14001">
    <property type="entry name" value="PKc_TOPK"/>
    <property type="match status" value="1"/>
</dbReference>
<feature type="domain" description="Protein kinase" evidence="5">
    <location>
        <begin position="86"/>
        <end position="371"/>
    </location>
</feature>
<dbReference type="PANTHER" id="PTHR43289">
    <property type="entry name" value="MITOGEN-ACTIVATED PROTEIN KINASE KINASE KINASE 20-RELATED"/>
    <property type="match status" value="1"/>
</dbReference>
<organism evidence="6 7">
    <name type="scientific">Electrophorus voltai</name>
    <dbReference type="NCBI Taxonomy" id="2609070"/>
    <lineage>
        <taxon>Eukaryota</taxon>
        <taxon>Metazoa</taxon>
        <taxon>Chordata</taxon>
        <taxon>Craniata</taxon>
        <taxon>Vertebrata</taxon>
        <taxon>Euteleostomi</taxon>
        <taxon>Actinopterygii</taxon>
        <taxon>Neopterygii</taxon>
        <taxon>Teleostei</taxon>
        <taxon>Ostariophysi</taxon>
        <taxon>Gymnotiformes</taxon>
        <taxon>Gymnotoidei</taxon>
        <taxon>Gymnotidae</taxon>
        <taxon>Electrophorus</taxon>
    </lineage>
</organism>
<dbReference type="PROSITE" id="PS50011">
    <property type="entry name" value="PROTEIN_KINASE_DOM"/>
    <property type="match status" value="1"/>
</dbReference>
<dbReference type="SMART" id="SM00220">
    <property type="entry name" value="S_TKc"/>
    <property type="match status" value="1"/>
</dbReference>
<protein>
    <recommendedName>
        <fullName evidence="5">Protein kinase domain-containing protein</fullName>
    </recommendedName>
</protein>
<evidence type="ECO:0000259" key="5">
    <source>
        <dbReference type="PROSITE" id="PS50011"/>
    </source>
</evidence>
<dbReference type="AlphaFoldDB" id="A0AAD9DWV9"/>
<evidence type="ECO:0000256" key="4">
    <source>
        <dbReference type="ARBA" id="ARBA00022840"/>
    </source>
</evidence>
<reference evidence="6" key="1">
    <citation type="submission" date="2023-03" db="EMBL/GenBank/DDBJ databases">
        <title>Electrophorus voltai genome.</title>
        <authorList>
            <person name="Bian C."/>
        </authorList>
    </citation>
    <scope>NUCLEOTIDE SEQUENCE</scope>
    <source>
        <strain evidence="6">CB-2022</strain>
        <tissue evidence="6">Muscle</tissue>
    </source>
</reference>
<dbReference type="PROSITE" id="PS00108">
    <property type="entry name" value="PROTEIN_KINASE_ST"/>
    <property type="match status" value="1"/>
</dbReference>
<sequence length="385" mass="43168">MWSDESKFTLFQSDGCIRVFNLSQIRANNNNAFASNSFLRLTIVSFLDDQMESSRKIPDVFKTPCKPAKTKSPISACVTPVTIPASPFMKKLGCGTGVNVYLMNRSGKQIHSPWAIKKINNKCAKTNVYEKRLSEEAKVLKDLQHPNIVGFRAFTTAKDGSKCLAMEYGGEQSLNDQIEKRRAEGLQAFPAVIIEKVALHVARGLQYLHSEKRLLHGDMKSCNIVIKGDFETIKICDIGVCLQLDENMQVTDPKAHYIGTEPWNPKEALEEGIITDKADIFAYGLTLWEMMTLSVPHLEMLDSETDNDDSFDEDDFDEDAYFERLGTRPPLDTSTLGGAYQRMVELFCLCTEEDPTKRPSAAHIVQVLEFNSQLDDKSSGAIEID</sequence>
<keyword evidence="2" id="KW-0547">Nucleotide-binding</keyword>